<dbReference type="Proteomes" id="UP001634394">
    <property type="component" value="Unassembled WGS sequence"/>
</dbReference>
<sequence>MMQLQSSEAQANKNIEQYQQQVERSKHATAELASLQQVQQQQQTIAALRKTIADNDVNIAALQRQQAALKKSIDDDTQVQQLQQAFADVPVVTSTTMYPYNIDFDALMSS</sequence>
<name>A0ABD3XGW8_SINWO</name>
<protein>
    <submittedName>
        <fullName evidence="2">Uncharacterized protein</fullName>
    </submittedName>
</protein>
<reference evidence="2 3" key="1">
    <citation type="submission" date="2024-11" db="EMBL/GenBank/DDBJ databases">
        <title>Chromosome-level genome assembly of the freshwater bivalve Anodonta woodiana.</title>
        <authorList>
            <person name="Chen X."/>
        </authorList>
    </citation>
    <scope>NUCLEOTIDE SEQUENCE [LARGE SCALE GENOMIC DNA]</scope>
    <source>
        <strain evidence="2">MN2024</strain>
        <tissue evidence="2">Gills</tissue>
    </source>
</reference>
<evidence type="ECO:0000313" key="3">
    <source>
        <dbReference type="Proteomes" id="UP001634394"/>
    </source>
</evidence>
<keyword evidence="3" id="KW-1185">Reference proteome</keyword>
<gene>
    <name evidence="2" type="ORF">ACJMK2_025537</name>
</gene>
<evidence type="ECO:0000256" key="1">
    <source>
        <dbReference type="SAM" id="MobiDB-lite"/>
    </source>
</evidence>
<accession>A0ABD3XGW8</accession>
<organism evidence="2 3">
    <name type="scientific">Sinanodonta woodiana</name>
    <name type="common">Chinese pond mussel</name>
    <name type="synonym">Anodonta woodiana</name>
    <dbReference type="NCBI Taxonomy" id="1069815"/>
    <lineage>
        <taxon>Eukaryota</taxon>
        <taxon>Metazoa</taxon>
        <taxon>Spiralia</taxon>
        <taxon>Lophotrochozoa</taxon>
        <taxon>Mollusca</taxon>
        <taxon>Bivalvia</taxon>
        <taxon>Autobranchia</taxon>
        <taxon>Heteroconchia</taxon>
        <taxon>Palaeoheterodonta</taxon>
        <taxon>Unionida</taxon>
        <taxon>Unionoidea</taxon>
        <taxon>Unionidae</taxon>
        <taxon>Unioninae</taxon>
        <taxon>Sinanodonta</taxon>
    </lineage>
</organism>
<evidence type="ECO:0000313" key="2">
    <source>
        <dbReference type="EMBL" id="KAL3885484.1"/>
    </source>
</evidence>
<comment type="caution">
    <text evidence="2">The sequence shown here is derived from an EMBL/GenBank/DDBJ whole genome shotgun (WGS) entry which is preliminary data.</text>
</comment>
<dbReference type="AlphaFoldDB" id="A0ABD3XGW8"/>
<proteinExistence type="predicted"/>
<feature type="region of interest" description="Disordered" evidence="1">
    <location>
        <begin position="1"/>
        <end position="23"/>
    </location>
</feature>
<dbReference type="EMBL" id="JBJQND010000002">
    <property type="protein sequence ID" value="KAL3885484.1"/>
    <property type="molecule type" value="Genomic_DNA"/>
</dbReference>
<feature type="compositionally biased region" description="Polar residues" evidence="1">
    <location>
        <begin position="1"/>
        <end position="22"/>
    </location>
</feature>